<dbReference type="Proteomes" id="UP000288758">
    <property type="component" value="Chromosome"/>
</dbReference>
<feature type="chain" id="PRO_5018965491" evidence="7">
    <location>
        <begin position="20"/>
        <end position="1045"/>
    </location>
</feature>
<proteinExistence type="predicted"/>
<evidence type="ECO:0000256" key="7">
    <source>
        <dbReference type="SAM" id="SignalP"/>
    </source>
</evidence>
<keyword evidence="7" id="KW-0732">Signal</keyword>
<evidence type="ECO:0000313" key="11">
    <source>
        <dbReference type="Proteomes" id="UP000288758"/>
    </source>
</evidence>
<reference evidence="10 11" key="1">
    <citation type="submission" date="2018-12" db="EMBL/GenBank/DDBJ databases">
        <title>Complete Genome Sequence of the Corallopyronin A producing Myxobacterium Corallococcus coralloides B035.</title>
        <authorList>
            <person name="Bouhired S.M."/>
            <person name="Rupp O."/>
            <person name="Blom J."/>
            <person name="Schaeberle T.F."/>
            <person name="Kehraus S."/>
            <person name="Schiefer A."/>
            <person name="Pfarr K."/>
            <person name="Goesmann A."/>
            <person name="Hoerauf A."/>
            <person name="Koenig G.M."/>
        </authorList>
    </citation>
    <scope>NUCLEOTIDE SEQUENCE [LARGE SCALE GENOMIC DNA]</scope>
    <source>
        <strain evidence="10 11">B035</strain>
    </source>
</reference>
<keyword evidence="10" id="KW-0449">Lipoprotein</keyword>
<dbReference type="InterPro" id="IPR052614">
    <property type="entry name" value="CFAP65"/>
</dbReference>
<evidence type="ECO:0000256" key="3">
    <source>
        <dbReference type="ARBA" id="ARBA00022490"/>
    </source>
</evidence>
<organism evidence="10 11">
    <name type="scientific">Corallococcus coralloides</name>
    <name type="common">Myxococcus coralloides</name>
    <dbReference type="NCBI Taxonomy" id="184914"/>
    <lineage>
        <taxon>Bacteria</taxon>
        <taxon>Pseudomonadati</taxon>
        <taxon>Myxococcota</taxon>
        <taxon>Myxococcia</taxon>
        <taxon>Myxococcales</taxon>
        <taxon>Cystobacterineae</taxon>
        <taxon>Myxococcaceae</taxon>
        <taxon>Corallococcus</taxon>
    </lineage>
</organism>
<dbReference type="PANTHER" id="PTHR46127">
    <property type="entry name" value="CILIA- AND FLAGELLA-ASSOCIATED PROTEIN 65"/>
    <property type="match status" value="1"/>
</dbReference>
<feature type="domain" description="HYDIN/VesB/CFA65-like Ig-like" evidence="9">
    <location>
        <begin position="286"/>
        <end position="358"/>
    </location>
</feature>
<dbReference type="AlphaFoldDB" id="A0A410RWV5"/>
<dbReference type="InterPro" id="IPR017868">
    <property type="entry name" value="Filamin/ABP280_repeat-like"/>
</dbReference>
<evidence type="ECO:0000259" key="9">
    <source>
        <dbReference type="Pfam" id="PF22544"/>
    </source>
</evidence>
<dbReference type="InterPro" id="IPR031549">
    <property type="entry name" value="ASH"/>
</dbReference>
<evidence type="ECO:0000256" key="2">
    <source>
        <dbReference type="ARBA" id="ARBA00004496"/>
    </source>
</evidence>
<sequence length="1045" mass="107528">MRRLPLLLVLGLSVLTACSTVEPEAPDEHEMSGETSRAQSSPVQQDYHFELRWDGAAKCPTCQYPSYACSDNTGNWNGGVRSFTDPVKAGWIVISADVELFGRGYDGGLTTVLLNSQELGAFSMPPNPYRVCGGCYTPEVGFKAPDSTGMPGYRYGSTNTFTLRSERTNCFAAARIRLRTGRPLLKVNPSSLSFGSIAVGTSASQKVRLSNEGAVPLIIDAMSLPLPFKLTPVSLPFTLKEGAFLDVTVTYAPTADRVDSGILSLLSSDPDKGSLPIKLEGTGGAPKLELAPAALDFGAVRVGTSSSLLLQVKNVGSLPLTIPAVLTQAPFTVSGLPPGGSVVQPGTVLPLTVTFTATAGVSSLPMYIQAQGSATPLAEVSLHGTGIEPAIVVAATSLDFGVHTAGVDPVRKTLAVSNSGLDDLILTAFDVEAPFTVESGLPLTIQAREQASLTVTYAPGAGRAAKDLILRSNDPRTPAVKVALTGTGVEVPALKVTASDGGTALEFGSREVSSVSAPQTLTLKNEGAGTLVVEPIQPPTGFAVTPAGRFSLAPGATTQVQVTFEPPHIAQFAQELMLSADGPGGSSQTVLLSGQGVEGKLTATPSALSFARTEVGNSSKAVQVTIVNSGTDTLTLSTIAVAGPFSVVLPELPKELTPRDAFTMEVTFIPVEDGAATGVLRVFSNAPSSPTVVKLDGEGLQAVGRMASDVMEFGGQRLGGLSPPRELTLFNMGSESLNVTAVNVSGPFQVSGLNVGTSVPPLGNRTFQVSYKPTEATAENGVLEVQSNAPRAAQVTLRGTGTTAAMETSVTALTFGSQFLGEASQRVVELRNTGTSPVTITGLDPVDGFSVSGLPLPHVVGPGSSHPFYVVFEPPRPGDYAGSLAVRHDASSTPLMIAVQGAGVAQGLTVTPGAIVFGNQRVDATSQPLSLELVNTGNVPVTVEVKSSDAAFRVDTSTVSGAIAAGGRASIPVTFHPTRTGTVRGEVRVVPSGGGLGPTVVPVEGIGEAVTVEGSGCAVGGSGGVWVLAAWMLARRRARRGQQAR</sequence>
<dbReference type="Gene3D" id="2.60.40.10">
    <property type="entry name" value="Immunoglobulins"/>
    <property type="match status" value="8"/>
</dbReference>
<dbReference type="PANTHER" id="PTHR46127:SF1">
    <property type="entry name" value="CILIA- AND FLAGELLA-ASSOCIATED PROTEIN 65"/>
    <property type="match status" value="1"/>
</dbReference>
<feature type="domain" description="HYDIN/VesB/CFA65-like Ig-like" evidence="9">
    <location>
        <begin position="504"/>
        <end position="594"/>
    </location>
</feature>
<feature type="compositionally biased region" description="Polar residues" evidence="6">
    <location>
        <begin position="33"/>
        <end position="42"/>
    </location>
</feature>
<evidence type="ECO:0000256" key="4">
    <source>
        <dbReference type="ARBA" id="ARBA00023069"/>
    </source>
</evidence>
<evidence type="ECO:0000313" key="10">
    <source>
        <dbReference type="EMBL" id="QAT86312.1"/>
    </source>
</evidence>
<protein>
    <submittedName>
        <fullName evidence="10">Putative lipoprotein</fullName>
    </submittedName>
</protein>
<dbReference type="EMBL" id="CP034669">
    <property type="protein sequence ID" value="QAT86312.1"/>
    <property type="molecule type" value="Genomic_DNA"/>
</dbReference>
<dbReference type="InterPro" id="IPR013783">
    <property type="entry name" value="Ig-like_fold"/>
</dbReference>
<accession>A0A410RWV5</accession>
<dbReference type="GO" id="GO:0005737">
    <property type="term" value="C:cytoplasm"/>
    <property type="evidence" value="ECO:0007669"/>
    <property type="project" value="UniProtKB-SubCell"/>
</dbReference>
<dbReference type="Pfam" id="PF22544">
    <property type="entry name" value="HYDIN_VesB_CFA65-like_Ig"/>
    <property type="match status" value="3"/>
</dbReference>
<dbReference type="PROSITE" id="PS51257">
    <property type="entry name" value="PROKAR_LIPOPROTEIN"/>
    <property type="match status" value="1"/>
</dbReference>
<keyword evidence="3" id="KW-0963">Cytoplasm</keyword>
<name>A0A410RWV5_CORCK</name>
<keyword evidence="5" id="KW-0966">Cell projection</keyword>
<feature type="domain" description="Abnormal spindle-like microcephaly-associated protein ASH" evidence="8">
    <location>
        <begin position="605"/>
        <end position="690"/>
    </location>
</feature>
<dbReference type="InterPro" id="IPR053879">
    <property type="entry name" value="HYDIN_VesB_CFA65-like_Ig"/>
</dbReference>
<dbReference type="NCBIfam" id="NF012200">
    <property type="entry name" value="choice_anch_D"/>
    <property type="match status" value="8"/>
</dbReference>
<dbReference type="Pfam" id="PF15780">
    <property type="entry name" value="ASH"/>
    <property type="match status" value="1"/>
</dbReference>
<dbReference type="PROSITE" id="PS50194">
    <property type="entry name" value="FILAMIN_REPEAT"/>
    <property type="match status" value="1"/>
</dbReference>
<feature type="region of interest" description="Disordered" evidence="6">
    <location>
        <begin position="23"/>
        <end position="42"/>
    </location>
</feature>
<evidence type="ECO:0000259" key="8">
    <source>
        <dbReference type="Pfam" id="PF15780"/>
    </source>
</evidence>
<evidence type="ECO:0000256" key="6">
    <source>
        <dbReference type="SAM" id="MobiDB-lite"/>
    </source>
</evidence>
<evidence type="ECO:0000256" key="1">
    <source>
        <dbReference type="ARBA" id="ARBA00004138"/>
    </source>
</evidence>
<comment type="subcellular location">
    <subcellularLocation>
        <location evidence="1">Cell projection</location>
        <location evidence="1">Cilium</location>
    </subcellularLocation>
    <subcellularLocation>
        <location evidence="2">Cytoplasm</location>
    </subcellularLocation>
</comment>
<gene>
    <name evidence="10" type="ORF">EJ065_4770</name>
</gene>
<evidence type="ECO:0000256" key="5">
    <source>
        <dbReference type="ARBA" id="ARBA00023273"/>
    </source>
</evidence>
<keyword evidence="4" id="KW-0969">Cilium</keyword>
<feature type="domain" description="HYDIN/VesB/CFA65-like Ig-like" evidence="9">
    <location>
        <begin position="806"/>
        <end position="902"/>
    </location>
</feature>
<feature type="signal peptide" evidence="7">
    <location>
        <begin position="1"/>
        <end position="19"/>
    </location>
</feature>